<gene>
    <name evidence="3" type="ORF">ABN16_11815</name>
</gene>
<sequence>MVLGFAIICGLITIIAIFSLTLAIQRRESKVGPGLVLVIALLLTGISVWKLPYWSHESAAPTTSHTVKKAKLKSQSGQAFGSSTTTTDRRSTEKKIQQQLQSSLKDMGTVVFDHQSKTYEVTVTNANLKKTIAALKQDPSQAKQAKWPQFTNGFAKTSASLKKSLGNGYTFKIKVGNQAPVLIFKDGYIIKNSFE</sequence>
<dbReference type="RefSeq" id="WP_048735896.1">
    <property type="nucleotide sequence ID" value="NZ_CP012033.1"/>
</dbReference>
<dbReference type="EMBL" id="CP012033">
    <property type="protein sequence ID" value="AKP65615.1"/>
    <property type="molecule type" value="Genomic_DNA"/>
</dbReference>
<name>A0AAC8UW99_9LACO</name>
<dbReference type="AlphaFoldDB" id="A0AAC8UW99"/>
<keyword evidence="2" id="KW-1133">Transmembrane helix</keyword>
<keyword evidence="4" id="KW-1185">Reference proteome</keyword>
<feature type="region of interest" description="Disordered" evidence="1">
    <location>
        <begin position="73"/>
        <end position="93"/>
    </location>
</feature>
<organism evidence="3 4">
    <name type="scientific">Levilactobacillus koreensis</name>
    <dbReference type="NCBI Taxonomy" id="637971"/>
    <lineage>
        <taxon>Bacteria</taxon>
        <taxon>Bacillati</taxon>
        <taxon>Bacillota</taxon>
        <taxon>Bacilli</taxon>
        <taxon>Lactobacillales</taxon>
        <taxon>Lactobacillaceae</taxon>
        <taxon>Levilactobacillus</taxon>
    </lineage>
</organism>
<reference evidence="3 4" key="1">
    <citation type="submission" date="2015-07" db="EMBL/GenBank/DDBJ databases">
        <title>Lactobacillus korensis/26-25/ whole genome sequencing.</title>
        <authorList>
            <person name="Kim M.K."/>
            <person name="Im W.-T."/>
            <person name="Srinivasan S."/>
            <person name="Lee J.-J."/>
        </authorList>
    </citation>
    <scope>NUCLEOTIDE SEQUENCE [LARGE SCALE GENOMIC DNA]</scope>
    <source>
        <strain evidence="3 4">26-25</strain>
    </source>
</reference>
<evidence type="ECO:0000313" key="3">
    <source>
        <dbReference type="EMBL" id="AKP65615.1"/>
    </source>
</evidence>
<dbReference type="KEGG" id="lko:ABN16_11815"/>
<evidence type="ECO:0000256" key="1">
    <source>
        <dbReference type="SAM" id="MobiDB-lite"/>
    </source>
</evidence>
<protein>
    <recommendedName>
        <fullName evidence="5">DUF308 domain-containing protein</fullName>
    </recommendedName>
</protein>
<evidence type="ECO:0000256" key="2">
    <source>
        <dbReference type="SAM" id="Phobius"/>
    </source>
</evidence>
<dbReference type="Proteomes" id="UP000036000">
    <property type="component" value="Chromosome"/>
</dbReference>
<keyword evidence="2" id="KW-0812">Transmembrane</keyword>
<proteinExistence type="predicted"/>
<feature type="transmembrane region" description="Helical" evidence="2">
    <location>
        <begin position="6"/>
        <end position="24"/>
    </location>
</feature>
<keyword evidence="2" id="KW-0472">Membrane</keyword>
<accession>A0AAC8UW99</accession>
<evidence type="ECO:0000313" key="4">
    <source>
        <dbReference type="Proteomes" id="UP000036000"/>
    </source>
</evidence>
<feature type="transmembrane region" description="Helical" evidence="2">
    <location>
        <begin position="31"/>
        <end position="49"/>
    </location>
</feature>
<evidence type="ECO:0008006" key="5">
    <source>
        <dbReference type="Google" id="ProtNLM"/>
    </source>
</evidence>